<accession>A0A6A7K5T3</accession>
<dbReference type="PROSITE" id="PS00061">
    <property type="entry name" value="ADH_SHORT"/>
    <property type="match status" value="1"/>
</dbReference>
<dbReference type="RefSeq" id="WP_152801453.1">
    <property type="nucleotide sequence ID" value="NZ_WHNX01000003.1"/>
</dbReference>
<dbReference type="Proteomes" id="UP000440004">
    <property type="component" value="Unassembled WGS sequence"/>
</dbReference>
<organism evidence="4 5">
    <name type="scientific">Alkalibaculum sporogenes</name>
    <dbReference type="NCBI Taxonomy" id="2655001"/>
    <lineage>
        <taxon>Bacteria</taxon>
        <taxon>Bacillati</taxon>
        <taxon>Bacillota</taxon>
        <taxon>Clostridia</taxon>
        <taxon>Eubacteriales</taxon>
        <taxon>Eubacteriaceae</taxon>
        <taxon>Alkalibaculum</taxon>
    </lineage>
</organism>
<dbReference type="FunFam" id="3.40.50.720:FF:000084">
    <property type="entry name" value="Short-chain dehydrogenase reductase"/>
    <property type="match status" value="1"/>
</dbReference>
<dbReference type="NCBIfam" id="NF005559">
    <property type="entry name" value="PRK07231.1"/>
    <property type="match status" value="1"/>
</dbReference>
<dbReference type="GO" id="GO:0008206">
    <property type="term" value="P:bile acid metabolic process"/>
    <property type="evidence" value="ECO:0007669"/>
    <property type="project" value="UniProtKB-ARBA"/>
</dbReference>
<evidence type="ECO:0000256" key="2">
    <source>
        <dbReference type="ARBA" id="ARBA00023002"/>
    </source>
</evidence>
<dbReference type="SMART" id="SM00822">
    <property type="entry name" value="PKS_KR"/>
    <property type="match status" value="1"/>
</dbReference>
<dbReference type="EMBL" id="WHNX01000003">
    <property type="protein sequence ID" value="MPW24714.1"/>
    <property type="molecule type" value="Genomic_DNA"/>
</dbReference>
<dbReference type="PANTHER" id="PTHR42760:SF115">
    <property type="entry name" value="3-OXOACYL-[ACYL-CARRIER-PROTEIN] REDUCTASE FABG"/>
    <property type="match status" value="1"/>
</dbReference>
<proteinExistence type="inferred from homology"/>
<evidence type="ECO:0000313" key="4">
    <source>
        <dbReference type="EMBL" id="MPW24714.1"/>
    </source>
</evidence>
<evidence type="ECO:0000313" key="5">
    <source>
        <dbReference type="Proteomes" id="UP000440004"/>
    </source>
</evidence>
<dbReference type="InterPro" id="IPR057326">
    <property type="entry name" value="KR_dom"/>
</dbReference>
<dbReference type="GO" id="GO:0047936">
    <property type="term" value="F:glucose 1-dehydrogenase [NAD(P)+] activity"/>
    <property type="evidence" value="ECO:0007669"/>
    <property type="project" value="UniProtKB-EC"/>
</dbReference>
<protein>
    <submittedName>
        <fullName evidence="4">Glucose 1-dehydrogenase</fullName>
        <ecNumber evidence="4">1.1.1.47</ecNumber>
    </submittedName>
</protein>
<comment type="caution">
    <text evidence="4">The sequence shown here is derived from an EMBL/GenBank/DDBJ whole genome shotgun (WGS) entry which is preliminary data.</text>
</comment>
<keyword evidence="2 4" id="KW-0560">Oxidoreductase</keyword>
<dbReference type="PANTHER" id="PTHR42760">
    <property type="entry name" value="SHORT-CHAIN DEHYDROGENASES/REDUCTASES FAMILY MEMBER"/>
    <property type="match status" value="1"/>
</dbReference>
<dbReference type="PRINTS" id="PR00080">
    <property type="entry name" value="SDRFAMILY"/>
</dbReference>
<dbReference type="EC" id="1.1.1.47" evidence="4"/>
<evidence type="ECO:0000259" key="3">
    <source>
        <dbReference type="SMART" id="SM00822"/>
    </source>
</evidence>
<gene>
    <name evidence="4" type="ORF">GC105_02780</name>
</gene>
<dbReference type="SUPFAM" id="SSF51735">
    <property type="entry name" value="NAD(P)-binding Rossmann-fold domains"/>
    <property type="match status" value="1"/>
</dbReference>
<name>A0A6A7K5T3_9FIRM</name>
<comment type="similarity">
    <text evidence="1">Belongs to the short-chain dehydrogenases/reductases (SDR) family.</text>
</comment>
<evidence type="ECO:0000256" key="1">
    <source>
        <dbReference type="ARBA" id="ARBA00006484"/>
    </source>
</evidence>
<dbReference type="InterPro" id="IPR036291">
    <property type="entry name" value="NAD(P)-bd_dom_sf"/>
</dbReference>
<reference evidence="4 5" key="1">
    <citation type="submission" date="2019-10" db="EMBL/GenBank/DDBJ databases">
        <title>Alkalibaculum tamaniensis sp.nov., a new alkaliphilic acetogen, isolated on methoxylated aromatics from a mud volcano.</title>
        <authorList>
            <person name="Khomyakova M.A."/>
            <person name="Merkel A.Y."/>
            <person name="Bonch-Osmolovskaya E.A."/>
            <person name="Slobodkin A.I."/>
        </authorList>
    </citation>
    <scope>NUCLEOTIDE SEQUENCE [LARGE SCALE GENOMIC DNA]</scope>
    <source>
        <strain evidence="4 5">M08DMB</strain>
    </source>
</reference>
<dbReference type="Pfam" id="PF13561">
    <property type="entry name" value="adh_short_C2"/>
    <property type="match status" value="1"/>
</dbReference>
<dbReference type="Gene3D" id="3.40.50.720">
    <property type="entry name" value="NAD(P)-binding Rossmann-like Domain"/>
    <property type="match status" value="1"/>
</dbReference>
<dbReference type="InterPro" id="IPR002347">
    <property type="entry name" value="SDR_fam"/>
</dbReference>
<feature type="domain" description="Ketoreductase" evidence="3">
    <location>
        <begin position="18"/>
        <end position="198"/>
    </location>
</feature>
<dbReference type="AlphaFoldDB" id="A0A6A7K5T3"/>
<keyword evidence="5" id="KW-1185">Reference proteome</keyword>
<sequence length="262" mass="27845">MEKMSNTEMKNMFSLEGKVAVITGGAGSLGEGVAEGLALHGADIVVTGRTLKTLEETVKKVEAVGKRALAVVCDATNEDQVEEMTKKVLEKFGKIDILVTVAGIAKRHPAEEFPLDEFQQVLDINVTGTFITCKAVGKVMKEQGYGKIITVSSVRAFNGHPGGYAAYATSKGAVSILTKQLATEWAKFGINVNSVAPAIFWTPLTQEVLEDEKLKKIFLDRIPMGRAALVQDMVGATVFLGSSASDYINGHVLPVDGGTVAG</sequence>
<dbReference type="PRINTS" id="PR00081">
    <property type="entry name" value="GDHRDH"/>
</dbReference>
<dbReference type="InterPro" id="IPR020904">
    <property type="entry name" value="Sc_DH/Rdtase_CS"/>
</dbReference>